<reference evidence="4" key="1">
    <citation type="submission" date="2021-05" db="EMBL/GenBank/DDBJ databases">
        <authorList>
            <person name="Khan N."/>
        </authorList>
    </citation>
    <scope>NUCLEOTIDE SEQUENCE</scope>
</reference>
<dbReference type="Proteomes" id="UP000693738">
    <property type="component" value="Unassembled WGS sequence"/>
</dbReference>
<evidence type="ECO:0000256" key="2">
    <source>
        <dbReference type="PROSITE-ProRule" id="PRU00023"/>
    </source>
</evidence>
<evidence type="ECO:0000256" key="1">
    <source>
        <dbReference type="ARBA" id="ARBA00022737"/>
    </source>
</evidence>
<evidence type="ECO:0000259" key="3">
    <source>
        <dbReference type="Pfam" id="PF24883"/>
    </source>
</evidence>
<feature type="repeat" description="ANK" evidence="2">
    <location>
        <begin position="1348"/>
        <end position="1380"/>
    </location>
</feature>
<evidence type="ECO:0000313" key="5">
    <source>
        <dbReference type="Proteomes" id="UP000693738"/>
    </source>
</evidence>
<organism evidence="4 5">
    <name type="scientific">Fusarium equiseti</name>
    <name type="common">Fusarium scirpi</name>
    <dbReference type="NCBI Taxonomy" id="61235"/>
    <lineage>
        <taxon>Eukaryota</taxon>
        <taxon>Fungi</taxon>
        <taxon>Dikarya</taxon>
        <taxon>Ascomycota</taxon>
        <taxon>Pezizomycotina</taxon>
        <taxon>Sordariomycetes</taxon>
        <taxon>Hypocreomycetidae</taxon>
        <taxon>Hypocreales</taxon>
        <taxon>Nectriaceae</taxon>
        <taxon>Fusarium</taxon>
        <taxon>Fusarium incarnatum-equiseti species complex</taxon>
    </lineage>
</organism>
<dbReference type="PANTHER" id="PTHR10039">
    <property type="entry name" value="AMELOGENIN"/>
    <property type="match status" value="1"/>
</dbReference>
<keyword evidence="2" id="KW-0040">ANK repeat</keyword>
<protein>
    <recommendedName>
        <fullName evidence="3">Nephrocystin 3-like N-terminal domain-containing protein</fullName>
    </recommendedName>
</protein>
<dbReference type="EMBL" id="CAJSTJ010000176">
    <property type="protein sequence ID" value="CAG7565196.1"/>
    <property type="molecule type" value="Genomic_DNA"/>
</dbReference>
<dbReference type="PROSITE" id="PS50088">
    <property type="entry name" value="ANK_REPEAT"/>
    <property type="match status" value="2"/>
</dbReference>
<dbReference type="InterPro" id="IPR002110">
    <property type="entry name" value="Ankyrin_rpt"/>
</dbReference>
<dbReference type="Pfam" id="PF12796">
    <property type="entry name" value="Ank_2"/>
    <property type="match status" value="2"/>
</dbReference>
<accession>A0A8J2IUS3</accession>
<feature type="domain" description="Nephrocystin 3-like N-terminal" evidence="3">
    <location>
        <begin position="209"/>
        <end position="373"/>
    </location>
</feature>
<keyword evidence="1" id="KW-0677">Repeat</keyword>
<dbReference type="SMART" id="SM00248">
    <property type="entry name" value="ANK"/>
    <property type="match status" value="11"/>
</dbReference>
<dbReference type="Pfam" id="PF24883">
    <property type="entry name" value="NPHP3_N"/>
    <property type="match status" value="1"/>
</dbReference>
<proteinExistence type="predicted"/>
<evidence type="ECO:0000313" key="4">
    <source>
        <dbReference type="EMBL" id="CAG7565196.1"/>
    </source>
</evidence>
<gene>
    <name evidence="4" type="ORF">FEQUK3_LOCUS10930</name>
</gene>
<feature type="repeat" description="ANK" evidence="2">
    <location>
        <begin position="1468"/>
        <end position="1500"/>
    </location>
</feature>
<name>A0A8J2IUS3_FUSEQ</name>
<comment type="caution">
    <text evidence="4">The sequence shown here is derived from an EMBL/GenBank/DDBJ whole genome shotgun (WGS) entry which is preliminary data.</text>
</comment>
<dbReference type="Pfam" id="PF13606">
    <property type="entry name" value="Ank_3"/>
    <property type="match status" value="1"/>
</dbReference>
<dbReference type="InterPro" id="IPR056884">
    <property type="entry name" value="NPHP3-like_N"/>
</dbReference>
<dbReference type="PANTHER" id="PTHR10039:SF16">
    <property type="entry name" value="GPI INOSITOL-DEACYLASE"/>
    <property type="match status" value="1"/>
</dbReference>
<dbReference type="PROSITE" id="PS50297">
    <property type="entry name" value="ANK_REP_REGION"/>
    <property type="match status" value="2"/>
</dbReference>
<sequence length="1741" mass="193851">MSDPLSIAASIAGLAALTGKVFKAFIDYGKGVKDARTDVSILTTELRTLSGMLTNLSLLATSLEAPSSNDSFFSNFQLDALKMIIKNLEVKLAVAKTDFEASKVRSVIQKLRWPFSKDDMMKWVDEIRAHKATINLALSADTLSNLVLCLKVQGDIRGELESTRDAMTVLQEMYSRVELNLERQKTYDYFLKINPQSQFETARRLRNSDTGDWFIKHRVVTQWMVQPNSRMWLTGIPGSGKTLLCGLLIERVLNICTTDTILAFSFCDYKDPETQALGNILSSIALQIGLQKPDAFTRLQEYYKELHPTSGLPRQIDIGKLTETITYICHLFTKVFLIVDGLDECINNSREITRGIAQLASSIPNLSIALFSRREIEIDSELVPEYDEIEISAQRQDLERYIDGEMKGRPALRGLPLDESQKIKEALISKANGMFRWVTCQLDCLEGLGRIGRENALHELPPTLDESYDRILNKVMSKRGRKVAQEIVRNTLHWVCYDSKCLSIAQICEALSITLSRGATKVETVDEKEILTYCSSLIRKNLKGDRFELAHFTVEEYLNAIDDQSTLRSFRYSESDAEVSLARVSLEHILSPTFASRPVAERSECEKVLQRRRDHPFYGYAATHWPAASGTHDDGAVNKLLRDLFTPRKRQYLHNWLIEFCLCHFPSGDQFDDTTYNKLMNVINFILRQDLTALHIAAMVCSSSLCRWLLSIDMDVNATTFSDLAPIHFALLGLKVFEGVGQGPLLKLASCSMKNTHNSDDLCATVSTLIEHGFKAPEVTRGSVGKLALDACAERCGGSPFSALLAVFPDECLAQDALIKIVSLFETDTLKNNLIHEVIQAIFSLDGGGDRSPQVAGALRLVSELVRSDGSWDTYDHAEHRFLPVLIQDNDFLAYTRYTAQQNRAHDMTRLIDDARFHTHFKPTGYIDRHHNPLLTAAAYDNAEVVRVLLQSGFDWLGVEEYGDTVWHVASRAGSLHVLQTLLGHEEDIGRSLRVVSEGNTPLGSAFEEGCESAATLLMGYCTSDVRFFQCKRNILSCAVEMGSQRLFHELVSRGAPDKPSAEDAVPLHFVNNHCSDEFVEELLQRYDKTHVTSDGSTVFQAYIRQTLASADPILLSVEQLASRLSMLAPDNHMVVRTKSKQHIWRLVCQEIGSFGNRPRSASQAFNIVRLISGLVQAGIVKSFEKRGYGSSMTAIYEELQVLTFTAGSHRWEVDFIDQASSILRPPPHIIRQPSTIAFLTRAIQQRHYPIMRWLLGLNTPVHIRVNGIAPIEQACRRRSFRVFMEVFRAGESPLGCQFQEAGLDILCRLVEAATERAGYERFAMMKIRFVLDSGLCVDEKSTHGSRPGEPAIVMAARLGEFDIVDLLLANGANIFAQASDGLDLTKISISENRINLLRQIHAKARSSSGCDWNPAIPFTYVFSDISDGVSFANCSVLHLAACSSAVEIIDYLFSNGLIDNADTCMQSFYTPLHVASLFGDVETIRCLVRHGASVDGVNDKQKRPIELAIMYEEHDAVEILRILGAEQATTMIPASTGSQTGTTWTQEVEGCIEHGGLGQLQVLLSEDRPVDCLMPTCGVCDILTYAIYYGKSDIVVWLLSIGAIPRQAACNFHGVFGTLHQAVTVSITGFCLRQLLDKALQSGYAWSDSPVSPLHLACLYNDVEALEVILDHLNANAERYCASISPWKEQDVPSDKAAMAKALTGATTSSDCHQLGEGWGHMSGGLMLLDMTSYTSRGYW</sequence>